<sequence length="69" mass="7845">MLNKTMPPRYSKAPSYDEAPFSSPPDFYKVYRGLFDAGLRKRVHCLTIIEAHSFTKNKTGKLDPNNAPD</sequence>
<organism evidence="2 3">
    <name type="scientific">Marinobacterium zhoushanense</name>
    <dbReference type="NCBI Taxonomy" id="1679163"/>
    <lineage>
        <taxon>Bacteria</taxon>
        <taxon>Pseudomonadati</taxon>
        <taxon>Pseudomonadota</taxon>
        <taxon>Gammaproteobacteria</taxon>
        <taxon>Oceanospirillales</taxon>
        <taxon>Oceanospirillaceae</taxon>
        <taxon>Marinobacterium</taxon>
    </lineage>
</organism>
<reference evidence="3" key="1">
    <citation type="journal article" date="2019" name="Int. J. Syst. Evol. Microbiol.">
        <title>The Global Catalogue of Microorganisms (GCM) 10K type strain sequencing project: providing services to taxonomists for standard genome sequencing and annotation.</title>
        <authorList>
            <consortium name="The Broad Institute Genomics Platform"/>
            <consortium name="The Broad Institute Genome Sequencing Center for Infectious Disease"/>
            <person name="Wu L."/>
            <person name="Ma J."/>
        </authorList>
    </citation>
    <scope>NUCLEOTIDE SEQUENCE [LARGE SCALE GENOMIC DNA]</scope>
    <source>
        <strain evidence="3">CGMCC 1.15341</strain>
    </source>
</reference>
<dbReference type="EMBL" id="BMIJ01000010">
    <property type="protein sequence ID" value="GGC10226.1"/>
    <property type="molecule type" value="Genomic_DNA"/>
</dbReference>
<name>A0ABQ1KTW0_9GAMM</name>
<dbReference type="Proteomes" id="UP000629025">
    <property type="component" value="Unassembled WGS sequence"/>
</dbReference>
<gene>
    <name evidence="2" type="ORF">GCM10011352_40860</name>
</gene>
<evidence type="ECO:0000313" key="2">
    <source>
        <dbReference type="EMBL" id="GGC10226.1"/>
    </source>
</evidence>
<protein>
    <submittedName>
        <fullName evidence="2">Uncharacterized protein</fullName>
    </submittedName>
</protein>
<proteinExistence type="predicted"/>
<feature type="region of interest" description="Disordered" evidence="1">
    <location>
        <begin position="1"/>
        <end position="24"/>
    </location>
</feature>
<keyword evidence="3" id="KW-1185">Reference proteome</keyword>
<accession>A0ABQ1KTW0</accession>
<comment type="caution">
    <text evidence="2">The sequence shown here is derived from an EMBL/GenBank/DDBJ whole genome shotgun (WGS) entry which is preliminary data.</text>
</comment>
<evidence type="ECO:0000256" key="1">
    <source>
        <dbReference type="SAM" id="MobiDB-lite"/>
    </source>
</evidence>
<evidence type="ECO:0000313" key="3">
    <source>
        <dbReference type="Proteomes" id="UP000629025"/>
    </source>
</evidence>